<feature type="non-terminal residue" evidence="3">
    <location>
        <position position="272"/>
    </location>
</feature>
<sequence length="272" mass="28693">EMAKELEVLTKKADGRVTGVTNVMYSDGISEVAILNSNGLSDSYNTTIALVYVNAISRKDGDTSTGDYFGISRNPLDIGLGDIASEAARRSVAILGGKKIKSRSMDIVLDPMVAAQFMAIIAATLNADSVQKGKSLFKDKTGEKIFNIEADIFDDGTLPGGLASRPFDGEGVIKGKTPVFEKGILKTYLYDTYTARKDRTLSTGNASRASYRSTPSVGASNFYISPGSYTPEDIIGGVGSGLYVMDIIGLGSGINPISGQMSVGAKGLLIEK</sequence>
<dbReference type="AlphaFoldDB" id="X0UZ75"/>
<dbReference type="SUPFAM" id="SSF111283">
    <property type="entry name" value="Putative modulator of DNA gyrase, PmbA/TldD"/>
    <property type="match status" value="1"/>
</dbReference>
<dbReference type="InterPro" id="IPR036059">
    <property type="entry name" value="TldD/PmbA_sf"/>
</dbReference>
<dbReference type="InterPro" id="IPR045569">
    <property type="entry name" value="Metalloprtase-TldD/E_C"/>
</dbReference>
<evidence type="ECO:0000259" key="1">
    <source>
        <dbReference type="Pfam" id="PF19289"/>
    </source>
</evidence>
<dbReference type="PANTHER" id="PTHR43421:SF1">
    <property type="entry name" value="METALLOPROTEASE PMBA"/>
    <property type="match status" value="1"/>
</dbReference>
<accession>X0UZ75</accession>
<dbReference type="GO" id="GO:0006508">
    <property type="term" value="P:proteolysis"/>
    <property type="evidence" value="ECO:0007669"/>
    <property type="project" value="InterPro"/>
</dbReference>
<dbReference type="Gene3D" id="3.30.2290.10">
    <property type="entry name" value="PmbA/TldD superfamily"/>
    <property type="match status" value="1"/>
</dbReference>
<dbReference type="GO" id="GO:0005829">
    <property type="term" value="C:cytosol"/>
    <property type="evidence" value="ECO:0007669"/>
    <property type="project" value="TreeGrafter"/>
</dbReference>
<feature type="domain" description="Metalloprotease TldD/E C-terminal" evidence="1">
    <location>
        <begin position="103"/>
        <end position="272"/>
    </location>
</feature>
<evidence type="ECO:0000313" key="3">
    <source>
        <dbReference type="EMBL" id="GAG05593.1"/>
    </source>
</evidence>
<reference evidence="3" key="1">
    <citation type="journal article" date="2014" name="Front. Microbiol.">
        <title>High frequency of phylogenetically diverse reductive dehalogenase-homologous genes in deep subseafloor sedimentary metagenomes.</title>
        <authorList>
            <person name="Kawai M."/>
            <person name="Futagami T."/>
            <person name="Toyoda A."/>
            <person name="Takaki Y."/>
            <person name="Nishi S."/>
            <person name="Hori S."/>
            <person name="Arai W."/>
            <person name="Tsubouchi T."/>
            <person name="Morono Y."/>
            <person name="Uchiyama I."/>
            <person name="Ito T."/>
            <person name="Fujiyama A."/>
            <person name="Inagaki F."/>
            <person name="Takami H."/>
        </authorList>
    </citation>
    <scope>NUCLEOTIDE SEQUENCE</scope>
    <source>
        <strain evidence="3">Expedition CK06-06</strain>
    </source>
</reference>
<dbReference type="GO" id="GO:0008237">
    <property type="term" value="F:metallopeptidase activity"/>
    <property type="evidence" value="ECO:0007669"/>
    <property type="project" value="InterPro"/>
</dbReference>
<dbReference type="InterPro" id="IPR045570">
    <property type="entry name" value="Metalloprtase-TldD/E_cen_dom"/>
</dbReference>
<dbReference type="InterPro" id="IPR047657">
    <property type="entry name" value="PmbA"/>
</dbReference>
<proteinExistence type="predicted"/>
<organism evidence="3">
    <name type="scientific">marine sediment metagenome</name>
    <dbReference type="NCBI Taxonomy" id="412755"/>
    <lineage>
        <taxon>unclassified sequences</taxon>
        <taxon>metagenomes</taxon>
        <taxon>ecological metagenomes</taxon>
    </lineage>
</organism>
<dbReference type="PANTHER" id="PTHR43421">
    <property type="entry name" value="METALLOPROTEASE PMBA"/>
    <property type="match status" value="1"/>
</dbReference>
<feature type="domain" description="Metalloprotease TldD/E central" evidence="2">
    <location>
        <begin position="1"/>
        <end position="93"/>
    </location>
</feature>
<evidence type="ECO:0000259" key="2">
    <source>
        <dbReference type="Pfam" id="PF19290"/>
    </source>
</evidence>
<dbReference type="Pfam" id="PF19289">
    <property type="entry name" value="PmbA_TldD_3rd"/>
    <property type="match status" value="1"/>
</dbReference>
<feature type="non-terminal residue" evidence="3">
    <location>
        <position position="1"/>
    </location>
</feature>
<dbReference type="InterPro" id="IPR035068">
    <property type="entry name" value="TldD/PmbA_N"/>
</dbReference>
<dbReference type="Pfam" id="PF19290">
    <property type="entry name" value="PmbA_TldD_2nd"/>
    <property type="match status" value="1"/>
</dbReference>
<protein>
    <submittedName>
        <fullName evidence="3">Uncharacterized protein</fullName>
    </submittedName>
</protein>
<comment type="caution">
    <text evidence="3">The sequence shown here is derived from an EMBL/GenBank/DDBJ whole genome shotgun (WGS) entry which is preliminary data.</text>
</comment>
<dbReference type="EMBL" id="BARS01021612">
    <property type="protein sequence ID" value="GAG05593.1"/>
    <property type="molecule type" value="Genomic_DNA"/>
</dbReference>
<name>X0UZ75_9ZZZZ</name>
<gene>
    <name evidence="3" type="ORF">S01H1_34679</name>
</gene>